<comment type="caution">
    <text evidence="1">The sequence shown here is derived from an EMBL/GenBank/DDBJ whole genome shotgun (WGS) entry which is preliminary data.</text>
</comment>
<proteinExistence type="predicted"/>
<gene>
    <name evidence="1" type="ORF">FA13DRAFT_1800703</name>
</gene>
<reference evidence="1 2" key="1">
    <citation type="journal article" date="2019" name="Nat. Ecol. Evol.">
        <title>Megaphylogeny resolves global patterns of mushroom evolution.</title>
        <authorList>
            <person name="Varga T."/>
            <person name="Krizsan K."/>
            <person name="Foldi C."/>
            <person name="Dima B."/>
            <person name="Sanchez-Garcia M."/>
            <person name="Sanchez-Ramirez S."/>
            <person name="Szollosi G.J."/>
            <person name="Szarkandi J.G."/>
            <person name="Papp V."/>
            <person name="Albert L."/>
            <person name="Andreopoulos W."/>
            <person name="Angelini C."/>
            <person name="Antonin V."/>
            <person name="Barry K.W."/>
            <person name="Bougher N.L."/>
            <person name="Buchanan P."/>
            <person name="Buyck B."/>
            <person name="Bense V."/>
            <person name="Catcheside P."/>
            <person name="Chovatia M."/>
            <person name="Cooper J."/>
            <person name="Damon W."/>
            <person name="Desjardin D."/>
            <person name="Finy P."/>
            <person name="Geml J."/>
            <person name="Haridas S."/>
            <person name="Hughes K."/>
            <person name="Justo A."/>
            <person name="Karasinski D."/>
            <person name="Kautmanova I."/>
            <person name="Kiss B."/>
            <person name="Kocsube S."/>
            <person name="Kotiranta H."/>
            <person name="LaButti K.M."/>
            <person name="Lechner B.E."/>
            <person name="Liimatainen K."/>
            <person name="Lipzen A."/>
            <person name="Lukacs Z."/>
            <person name="Mihaltcheva S."/>
            <person name="Morgado L.N."/>
            <person name="Niskanen T."/>
            <person name="Noordeloos M.E."/>
            <person name="Ohm R.A."/>
            <person name="Ortiz-Santana B."/>
            <person name="Ovrebo C."/>
            <person name="Racz N."/>
            <person name="Riley R."/>
            <person name="Savchenko A."/>
            <person name="Shiryaev A."/>
            <person name="Soop K."/>
            <person name="Spirin V."/>
            <person name="Szebenyi C."/>
            <person name="Tomsovsky M."/>
            <person name="Tulloss R.E."/>
            <person name="Uehling J."/>
            <person name="Grigoriev I.V."/>
            <person name="Vagvolgyi C."/>
            <person name="Papp T."/>
            <person name="Martin F.M."/>
            <person name="Miettinen O."/>
            <person name="Hibbett D.S."/>
            <person name="Nagy L.G."/>
        </authorList>
    </citation>
    <scope>NUCLEOTIDE SEQUENCE [LARGE SCALE GENOMIC DNA]</scope>
    <source>
        <strain evidence="1 2">FP101781</strain>
    </source>
</reference>
<keyword evidence="2" id="KW-1185">Reference proteome</keyword>
<dbReference type="EMBL" id="QPFP01000133">
    <property type="protein sequence ID" value="TEB20718.1"/>
    <property type="molecule type" value="Genomic_DNA"/>
</dbReference>
<dbReference type="STRING" id="71717.A0A4Y7SGM1"/>
<evidence type="ECO:0000313" key="2">
    <source>
        <dbReference type="Proteomes" id="UP000298030"/>
    </source>
</evidence>
<protein>
    <submittedName>
        <fullName evidence="1">Uncharacterized protein</fullName>
    </submittedName>
</protein>
<evidence type="ECO:0000313" key="1">
    <source>
        <dbReference type="EMBL" id="TEB20718.1"/>
    </source>
</evidence>
<dbReference type="Proteomes" id="UP000298030">
    <property type="component" value="Unassembled WGS sequence"/>
</dbReference>
<accession>A0A4Y7SGM1</accession>
<sequence length="417" mass="47505">MSQQFPKRTAKASQKLLAQAQRVQTNADAEAILKTQSLRNVKNSLWKVNHSDPHKVLTWDHMHSYSHGLGGKHLWPTIQQHIKGYEREMAKTIDERAASFPSDANKLRDIMKILLYIMHNLLTRSSDCAGHALLKAVRIYLNLDMFAAMETHTASTIDRISDEISTFSSQIEHLSEFKKDWNFPKMHTHTHMVEDIIEKGVTQNGNTNVGEGFHRPLKHTYTHHSNFKNVDEQLARYSLYGHAAAIILKRMHDVDQLNQDEEAEVLEQLALQNIDSSVVDYKTHTDYLCSAPQFYRQPRHDWVLLDDPEGGLTFAQLIFVFTLSTGKAPGESPHPFALVLPYSGKVTKAKRTRDTDLGLWRIRKSSATKIVAISSIICGALLVPMHEEEEDAIVFDVLDTNMFVHVRRLSGTLVYFI</sequence>
<dbReference type="AlphaFoldDB" id="A0A4Y7SGM1"/>
<name>A0A4Y7SGM1_COPMI</name>
<organism evidence="1 2">
    <name type="scientific">Coprinellus micaceus</name>
    <name type="common">Glistening ink-cap mushroom</name>
    <name type="synonym">Coprinus micaceus</name>
    <dbReference type="NCBI Taxonomy" id="71717"/>
    <lineage>
        <taxon>Eukaryota</taxon>
        <taxon>Fungi</taxon>
        <taxon>Dikarya</taxon>
        <taxon>Basidiomycota</taxon>
        <taxon>Agaricomycotina</taxon>
        <taxon>Agaricomycetes</taxon>
        <taxon>Agaricomycetidae</taxon>
        <taxon>Agaricales</taxon>
        <taxon>Agaricineae</taxon>
        <taxon>Psathyrellaceae</taxon>
        <taxon>Coprinellus</taxon>
    </lineage>
</organism>
<dbReference type="OrthoDB" id="3239511at2759"/>